<evidence type="ECO:0000256" key="2">
    <source>
        <dbReference type="ARBA" id="ARBA00022475"/>
    </source>
</evidence>
<comment type="caution">
    <text evidence="7">The sequence shown here is derived from an EMBL/GenBank/DDBJ whole genome shotgun (WGS) entry which is preliminary data.</text>
</comment>
<keyword evidence="4 6" id="KW-1133">Transmembrane helix</keyword>
<keyword evidence="3 6" id="KW-0812">Transmembrane</keyword>
<feature type="transmembrane region" description="Helical" evidence="6">
    <location>
        <begin position="43"/>
        <end position="62"/>
    </location>
</feature>
<evidence type="ECO:0000256" key="6">
    <source>
        <dbReference type="SAM" id="Phobius"/>
    </source>
</evidence>
<feature type="transmembrane region" description="Helical" evidence="6">
    <location>
        <begin position="190"/>
        <end position="210"/>
    </location>
</feature>
<evidence type="ECO:0000256" key="3">
    <source>
        <dbReference type="ARBA" id="ARBA00022692"/>
    </source>
</evidence>
<evidence type="ECO:0000256" key="4">
    <source>
        <dbReference type="ARBA" id="ARBA00022989"/>
    </source>
</evidence>
<comment type="subcellular location">
    <subcellularLocation>
        <location evidence="1">Cell membrane</location>
        <topology evidence="1">Multi-pass membrane protein</topology>
    </subcellularLocation>
</comment>
<evidence type="ECO:0000313" key="8">
    <source>
        <dbReference type="Proteomes" id="UP000226437"/>
    </source>
</evidence>
<organism evidence="7 8">
    <name type="scientific">Neolewinella marina</name>
    <dbReference type="NCBI Taxonomy" id="438751"/>
    <lineage>
        <taxon>Bacteria</taxon>
        <taxon>Pseudomonadati</taxon>
        <taxon>Bacteroidota</taxon>
        <taxon>Saprospiria</taxon>
        <taxon>Saprospirales</taxon>
        <taxon>Lewinellaceae</taxon>
        <taxon>Neolewinella</taxon>
    </lineage>
</organism>
<protein>
    <recommendedName>
        <fullName evidence="9">Lysine transporter LysE</fullName>
    </recommendedName>
</protein>
<evidence type="ECO:0000256" key="1">
    <source>
        <dbReference type="ARBA" id="ARBA00004651"/>
    </source>
</evidence>
<name>A0A2G0CBT9_9BACT</name>
<gene>
    <name evidence="7" type="ORF">CGL56_16470</name>
</gene>
<dbReference type="OrthoDB" id="1451945at2"/>
<dbReference type="GO" id="GO:0006865">
    <property type="term" value="P:amino acid transport"/>
    <property type="evidence" value="ECO:0007669"/>
    <property type="project" value="InterPro"/>
</dbReference>
<feature type="transmembrane region" description="Helical" evidence="6">
    <location>
        <begin position="74"/>
        <end position="92"/>
    </location>
</feature>
<feature type="transmembrane region" description="Helical" evidence="6">
    <location>
        <begin position="155"/>
        <end position="175"/>
    </location>
</feature>
<evidence type="ECO:0008006" key="9">
    <source>
        <dbReference type="Google" id="ProtNLM"/>
    </source>
</evidence>
<proteinExistence type="predicted"/>
<keyword evidence="2" id="KW-1003">Cell membrane</keyword>
<evidence type="ECO:0000256" key="5">
    <source>
        <dbReference type="ARBA" id="ARBA00023136"/>
    </source>
</evidence>
<sequence>MEYLTALLLGLASPLGAVMLPGMLNMSVATCSLEAGRWAGVRFAAGITTVFTVQAAIALIGANYLRQNPDIIELLSWWAIPVLAFLAAYFFFKWYREQHSEKSIEEQREESHVDSPYAEGVSVALVNFLAIPYYFAIGSWLMADDYLDPAIWSKTAFVVGAGAGAMAMLTAYAWGARWVDAHAHYVTRHFHLIVGSIFVLLAGVQAFRMLGD</sequence>
<dbReference type="RefSeq" id="WP_099107681.1">
    <property type="nucleotide sequence ID" value="NZ_JAATJF010000003.1"/>
</dbReference>
<feature type="transmembrane region" description="Helical" evidence="6">
    <location>
        <begin position="121"/>
        <end position="143"/>
    </location>
</feature>
<dbReference type="EMBL" id="PDLO01000009">
    <property type="protein sequence ID" value="PHK97397.1"/>
    <property type="molecule type" value="Genomic_DNA"/>
</dbReference>
<evidence type="ECO:0000313" key="7">
    <source>
        <dbReference type="EMBL" id="PHK97397.1"/>
    </source>
</evidence>
<keyword evidence="8" id="KW-1185">Reference proteome</keyword>
<dbReference type="InterPro" id="IPR001123">
    <property type="entry name" value="LeuE-type"/>
</dbReference>
<dbReference type="AlphaFoldDB" id="A0A2G0CBT9"/>
<reference evidence="7 8" key="1">
    <citation type="submission" date="2017-10" db="EMBL/GenBank/DDBJ databases">
        <title>The draft genome sequence of Lewinella marina KCTC 32374.</title>
        <authorList>
            <person name="Wang K."/>
        </authorList>
    </citation>
    <scope>NUCLEOTIDE SEQUENCE [LARGE SCALE GENOMIC DNA]</scope>
    <source>
        <strain evidence="7 8">MKG-38</strain>
    </source>
</reference>
<dbReference type="GO" id="GO:0005886">
    <property type="term" value="C:plasma membrane"/>
    <property type="evidence" value="ECO:0007669"/>
    <property type="project" value="UniProtKB-SubCell"/>
</dbReference>
<dbReference type="Pfam" id="PF01810">
    <property type="entry name" value="LysE"/>
    <property type="match status" value="1"/>
</dbReference>
<accession>A0A2G0CBT9</accession>
<dbReference type="Proteomes" id="UP000226437">
    <property type="component" value="Unassembled WGS sequence"/>
</dbReference>
<keyword evidence="5 6" id="KW-0472">Membrane</keyword>